<evidence type="ECO:0000256" key="12">
    <source>
        <dbReference type="RuleBase" id="RU004478"/>
    </source>
</evidence>
<dbReference type="GO" id="GO:0005737">
    <property type="term" value="C:cytoplasm"/>
    <property type="evidence" value="ECO:0007669"/>
    <property type="project" value="UniProtKB-SubCell"/>
</dbReference>
<evidence type="ECO:0000313" key="15">
    <source>
        <dbReference type="Proteomes" id="UP000777265"/>
    </source>
</evidence>
<evidence type="ECO:0000256" key="11">
    <source>
        <dbReference type="RuleBase" id="RU000639"/>
    </source>
</evidence>
<proteinExistence type="inferred from homology"/>
<organism evidence="14 15">
    <name type="scientific">Syntrophorhabdus aromaticivorans</name>
    <dbReference type="NCBI Taxonomy" id="328301"/>
    <lineage>
        <taxon>Bacteria</taxon>
        <taxon>Pseudomonadati</taxon>
        <taxon>Thermodesulfobacteriota</taxon>
        <taxon>Syntrophorhabdia</taxon>
        <taxon>Syntrophorhabdales</taxon>
        <taxon>Syntrophorhabdaceae</taxon>
        <taxon>Syntrophorhabdus</taxon>
    </lineage>
</organism>
<evidence type="ECO:0000256" key="5">
    <source>
        <dbReference type="ARBA" id="ARBA00023016"/>
    </source>
</evidence>
<comment type="similarity">
    <text evidence="2 10 12">Belongs to the GrpE family.</text>
</comment>
<accession>A0A971M552</accession>
<evidence type="ECO:0000256" key="7">
    <source>
        <dbReference type="ARBA" id="ARBA00053401"/>
    </source>
</evidence>
<evidence type="ECO:0000256" key="9">
    <source>
        <dbReference type="ARBA" id="ARBA00076414"/>
    </source>
</evidence>
<dbReference type="PROSITE" id="PS01071">
    <property type="entry name" value="GRPE"/>
    <property type="match status" value="1"/>
</dbReference>
<dbReference type="GO" id="GO:0051082">
    <property type="term" value="F:unfolded protein binding"/>
    <property type="evidence" value="ECO:0007669"/>
    <property type="project" value="TreeGrafter"/>
</dbReference>
<keyword evidence="5 10" id="KW-0346">Stress response</keyword>
<dbReference type="Pfam" id="PF01025">
    <property type="entry name" value="GrpE"/>
    <property type="match status" value="1"/>
</dbReference>
<dbReference type="CDD" id="cd00446">
    <property type="entry name" value="GrpE"/>
    <property type="match status" value="1"/>
</dbReference>
<keyword evidence="4 10" id="KW-0963">Cytoplasm</keyword>
<dbReference type="PRINTS" id="PR00773">
    <property type="entry name" value="GRPEPROTEIN"/>
</dbReference>
<dbReference type="InterPro" id="IPR013805">
    <property type="entry name" value="GrpE_CC"/>
</dbReference>
<evidence type="ECO:0000256" key="4">
    <source>
        <dbReference type="ARBA" id="ARBA00022490"/>
    </source>
</evidence>
<dbReference type="GO" id="GO:0006457">
    <property type="term" value="P:protein folding"/>
    <property type="evidence" value="ECO:0007669"/>
    <property type="project" value="InterPro"/>
</dbReference>
<sequence length="189" mass="21853">MEDTEEKNTQTKGKEGETSEEQKKKKKKDEIVAELQRSVAEKEEELKELNSKYLYLSADFENFKRLKAKEKQDLLKFGNETLIQELIPVIDDLERALDHAAKTDENKGIIEGVEMTLNSFIKVLERSGVKRVEAVGKKFDPNFHEALFQEEREDMEPDTVVSEFQKGYLLNGRLIRASRVTVSKRSDIQ</sequence>
<evidence type="ECO:0000256" key="8">
    <source>
        <dbReference type="ARBA" id="ARBA00072274"/>
    </source>
</evidence>
<name>A0A971M552_9BACT</name>
<evidence type="ECO:0000256" key="6">
    <source>
        <dbReference type="ARBA" id="ARBA00023186"/>
    </source>
</evidence>
<comment type="caution">
    <text evidence="14">The sequence shown here is derived from an EMBL/GenBank/DDBJ whole genome shotgun (WGS) entry which is preliminary data.</text>
</comment>
<dbReference type="SUPFAM" id="SSF58014">
    <property type="entry name" value="Coiled-coil domain of nucleotide exchange factor GrpE"/>
    <property type="match status" value="1"/>
</dbReference>
<feature type="region of interest" description="Disordered" evidence="13">
    <location>
        <begin position="1"/>
        <end position="29"/>
    </location>
</feature>
<dbReference type="InterPro" id="IPR009012">
    <property type="entry name" value="GrpE_head"/>
</dbReference>
<reference evidence="14" key="1">
    <citation type="journal article" date="2020" name="Biotechnol. Biofuels">
        <title>New insights from the biogas microbiome by comprehensive genome-resolved metagenomics of nearly 1600 species originating from multiple anaerobic digesters.</title>
        <authorList>
            <person name="Campanaro S."/>
            <person name="Treu L."/>
            <person name="Rodriguez-R L.M."/>
            <person name="Kovalovszki A."/>
            <person name="Ziels R.M."/>
            <person name="Maus I."/>
            <person name="Zhu X."/>
            <person name="Kougias P.G."/>
            <person name="Basile A."/>
            <person name="Luo G."/>
            <person name="Schluter A."/>
            <person name="Konstantinidis K.T."/>
            <person name="Angelidaki I."/>
        </authorList>
    </citation>
    <scope>NUCLEOTIDE SEQUENCE</scope>
    <source>
        <strain evidence="14">AS06rmzACSIP_7</strain>
    </source>
</reference>
<evidence type="ECO:0000256" key="13">
    <source>
        <dbReference type="SAM" id="MobiDB-lite"/>
    </source>
</evidence>
<evidence type="ECO:0000256" key="3">
    <source>
        <dbReference type="ARBA" id="ARBA00011738"/>
    </source>
</evidence>
<dbReference type="Gene3D" id="3.90.20.20">
    <property type="match status" value="1"/>
</dbReference>
<dbReference type="GO" id="GO:0042803">
    <property type="term" value="F:protein homodimerization activity"/>
    <property type="evidence" value="ECO:0007669"/>
    <property type="project" value="InterPro"/>
</dbReference>
<dbReference type="EMBL" id="JAAYEE010000132">
    <property type="protein sequence ID" value="NLW35439.1"/>
    <property type="molecule type" value="Genomic_DNA"/>
</dbReference>
<dbReference type="AlphaFoldDB" id="A0A971M552"/>
<dbReference type="SUPFAM" id="SSF51064">
    <property type="entry name" value="Head domain of nucleotide exchange factor GrpE"/>
    <property type="match status" value="1"/>
</dbReference>
<dbReference type="GO" id="GO:0051087">
    <property type="term" value="F:protein-folding chaperone binding"/>
    <property type="evidence" value="ECO:0007669"/>
    <property type="project" value="InterPro"/>
</dbReference>
<evidence type="ECO:0000256" key="2">
    <source>
        <dbReference type="ARBA" id="ARBA00009054"/>
    </source>
</evidence>
<dbReference type="HAMAP" id="MF_01151">
    <property type="entry name" value="GrpE"/>
    <property type="match status" value="1"/>
</dbReference>
<protein>
    <recommendedName>
        <fullName evidence="8 10">Protein GrpE</fullName>
    </recommendedName>
    <alternativeName>
        <fullName evidence="9 10">HSP-70 cofactor</fullName>
    </alternativeName>
</protein>
<dbReference type="PANTHER" id="PTHR21237">
    <property type="entry name" value="GRPE PROTEIN"/>
    <property type="match status" value="1"/>
</dbReference>
<dbReference type="Gene3D" id="2.30.22.10">
    <property type="entry name" value="Head domain of nucleotide exchange factor GrpE"/>
    <property type="match status" value="1"/>
</dbReference>
<evidence type="ECO:0000256" key="10">
    <source>
        <dbReference type="HAMAP-Rule" id="MF_01151"/>
    </source>
</evidence>
<evidence type="ECO:0000256" key="1">
    <source>
        <dbReference type="ARBA" id="ARBA00004496"/>
    </source>
</evidence>
<dbReference type="FunFam" id="2.30.22.10:FF:000001">
    <property type="entry name" value="Protein GrpE"/>
    <property type="match status" value="1"/>
</dbReference>
<gene>
    <name evidence="10 14" type="primary">grpE</name>
    <name evidence="14" type="ORF">GXY80_08165</name>
</gene>
<keyword evidence="6 10" id="KW-0143">Chaperone</keyword>
<dbReference type="Proteomes" id="UP000777265">
    <property type="component" value="Unassembled WGS sequence"/>
</dbReference>
<evidence type="ECO:0000313" key="14">
    <source>
        <dbReference type="EMBL" id="NLW35439.1"/>
    </source>
</evidence>
<dbReference type="GO" id="GO:0000774">
    <property type="term" value="F:adenyl-nucleotide exchange factor activity"/>
    <property type="evidence" value="ECO:0007669"/>
    <property type="project" value="InterPro"/>
</dbReference>
<dbReference type="NCBIfam" id="NF010738">
    <property type="entry name" value="PRK14140.1"/>
    <property type="match status" value="1"/>
</dbReference>
<comment type="subunit">
    <text evidence="3 10">Homodimer.</text>
</comment>
<dbReference type="InterPro" id="IPR000740">
    <property type="entry name" value="GrpE"/>
</dbReference>
<comment type="subcellular location">
    <subcellularLocation>
        <location evidence="1 10">Cytoplasm</location>
    </subcellularLocation>
</comment>
<reference evidence="14" key="2">
    <citation type="submission" date="2020-01" db="EMBL/GenBank/DDBJ databases">
        <authorList>
            <person name="Campanaro S."/>
        </authorList>
    </citation>
    <scope>NUCLEOTIDE SEQUENCE</scope>
    <source>
        <strain evidence="14">AS06rmzACSIP_7</strain>
    </source>
</reference>
<dbReference type="PANTHER" id="PTHR21237:SF23">
    <property type="entry name" value="GRPE PROTEIN HOMOLOG, MITOCHONDRIAL"/>
    <property type="match status" value="1"/>
</dbReference>
<comment type="function">
    <text evidence="7 10 11">Participates actively in the response to hyperosmotic and heat shock by preventing the aggregation of stress-denatured proteins, in association with DnaK and GrpE. It is the nucleotide exchange factor for DnaK and may function as a thermosensor. Unfolded proteins bind initially to DnaJ; upon interaction with the DnaJ-bound protein, DnaK hydrolyzes its bound ATP, resulting in the formation of a stable complex. GrpE releases ADP from DnaK; ATP binding to DnaK triggers the release of the substrate protein, thus completing the reaction cycle. Several rounds of ATP-dependent interactions between DnaJ, DnaK and GrpE are required for fully efficient folding.</text>
</comment>